<proteinExistence type="predicted"/>
<organism evidence="1 2">
    <name type="scientific">Sphingobacterium multivorum</name>
    <dbReference type="NCBI Taxonomy" id="28454"/>
    <lineage>
        <taxon>Bacteria</taxon>
        <taxon>Pseudomonadati</taxon>
        <taxon>Bacteroidota</taxon>
        <taxon>Sphingobacteriia</taxon>
        <taxon>Sphingobacteriales</taxon>
        <taxon>Sphingobacteriaceae</taxon>
        <taxon>Sphingobacterium</taxon>
    </lineage>
</organism>
<sequence>MTAKKYISITRTSKATATRDLQRLQELGIVEQLGHGRSVRYELILS</sequence>
<accession>A0A654BX29</accession>
<dbReference type="InterPro" id="IPR036390">
    <property type="entry name" value="WH_DNA-bd_sf"/>
</dbReference>
<dbReference type="RefSeq" id="WP_376746074.1">
    <property type="nucleotide sequence ID" value="NZ_CP068086.1"/>
</dbReference>
<dbReference type="Proteomes" id="UP000432350">
    <property type="component" value="Unassembled WGS sequence"/>
</dbReference>
<gene>
    <name evidence="1" type="ORF">SPHINGO8BC_50452</name>
</gene>
<protein>
    <recommendedName>
        <fullName evidence="3">HTH deoR-type domain-containing protein</fullName>
    </recommendedName>
</protein>
<dbReference type="SUPFAM" id="SSF46785">
    <property type="entry name" value="Winged helix' DNA-binding domain"/>
    <property type="match status" value="1"/>
</dbReference>
<dbReference type="Gene3D" id="1.10.10.10">
    <property type="entry name" value="Winged helix-like DNA-binding domain superfamily/Winged helix DNA-binding domain"/>
    <property type="match status" value="1"/>
</dbReference>
<dbReference type="EMBL" id="CABWMV010000024">
    <property type="protein sequence ID" value="VXC85230.1"/>
    <property type="molecule type" value="Genomic_DNA"/>
</dbReference>
<dbReference type="AlphaFoldDB" id="A0A654BX29"/>
<evidence type="ECO:0000313" key="1">
    <source>
        <dbReference type="EMBL" id="VXC85230.1"/>
    </source>
</evidence>
<dbReference type="InterPro" id="IPR036388">
    <property type="entry name" value="WH-like_DNA-bd_sf"/>
</dbReference>
<evidence type="ECO:0008006" key="3">
    <source>
        <dbReference type="Google" id="ProtNLM"/>
    </source>
</evidence>
<evidence type="ECO:0000313" key="2">
    <source>
        <dbReference type="Proteomes" id="UP000432350"/>
    </source>
</evidence>
<reference evidence="1 2" key="1">
    <citation type="submission" date="2019-10" db="EMBL/GenBank/DDBJ databases">
        <authorList>
            <person name="Karimi E."/>
        </authorList>
    </citation>
    <scope>NUCLEOTIDE SEQUENCE [LARGE SCALE GENOMIC DNA]</scope>
    <source>
        <strain evidence="1">Sphingobacterium sp. 8BC</strain>
    </source>
</reference>
<dbReference type="GeneID" id="97183676"/>
<name>A0A654BX29_SPHMU</name>